<dbReference type="SUPFAM" id="SSF56112">
    <property type="entry name" value="Protein kinase-like (PK-like)"/>
    <property type="match status" value="1"/>
</dbReference>
<dbReference type="InterPro" id="IPR022165">
    <property type="entry name" value="PKK"/>
</dbReference>
<evidence type="ECO:0000256" key="1">
    <source>
        <dbReference type="ARBA" id="ARBA00008874"/>
    </source>
</evidence>
<reference evidence="14" key="2">
    <citation type="submission" date="2025-09" db="UniProtKB">
        <authorList>
            <consortium name="Ensembl"/>
        </authorList>
    </citation>
    <scope>IDENTIFICATION</scope>
</reference>
<feature type="region of interest" description="Disordered" evidence="12">
    <location>
        <begin position="573"/>
        <end position="592"/>
    </location>
</feature>
<evidence type="ECO:0000256" key="3">
    <source>
        <dbReference type="ARBA" id="ARBA00022553"/>
    </source>
</evidence>
<dbReference type="OMA" id="XHPFVTV"/>
<keyword evidence="6" id="KW-0418">Kinase</keyword>
<dbReference type="GO" id="GO:0004674">
    <property type="term" value="F:protein serine/threonine kinase activity"/>
    <property type="evidence" value="ECO:0007669"/>
    <property type="project" value="UniProtKB-KW"/>
</dbReference>
<evidence type="ECO:0000256" key="2">
    <source>
        <dbReference type="ARBA" id="ARBA00022527"/>
    </source>
</evidence>
<dbReference type="PROSITE" id="PS50011">
    <property type="entry name" value="PROTEIN_KINASE_DOM"/>
    <property type="match status" value="1"/>
</dbReference>
<name>A0A8C4N7Y9_EPTBU</name>
<dbReference type="Pfam" id="PF12474">
    <property type="entry name" value="PKK"/>
    <property type="match status" value="2"/>
</dbReference>
<dbReference type="SMART" id="SM00220">
    <property type="entry name" value="S_TKc"/>
    <property type="match status" value="1"/>
</dbReference>
<dbReference type="AlphaFoldDB" id="A0A8C4N7Y9"/>
<sequence>MSYFRKIFKLGSERRKHKQYEHVRRDVNPNDEWSIVGELGDGAFGTVYKAQHMTNGTFAAAKVIETKSEEELDDYMVEIDILASCEHPNIVELLDAFYFENKLWIMIEFCSGGAVDAIMLELERGLQELEIQVMCRQILMALDYLHSHRIIHRDLKAGNILLMLDGSVKLADFGVSAKNNSTLQRRDTFIGTPYWMAPEVVMCETMKDAPYDCKADVWSLGITLIEMAEREPPNHEMNPMRVLLRIAKSDPPTLTYPSRCKANNTKPLKDLLAEAKAEITEEIEEEKPEEDSTLTVISLGNVGWGGGRVLRVLRVMVLDGLIVVHNTDHRMKTLKRTRKFMIDGVEVSVTTSKIIGEDDGEQQRRYLRRQELHELRFLQREEQKATVQLHSKLHQQQETTIRRLEAENTAKRRFFDTEIEKLDREQKQHIERQEQDHATRLRTEERRIRAEQERHVTAFNEQQKRSKKEAESFAAKQKRLLEDTLRRLAQEHKLQAATMEREFLLNKQQLLRDKANALWELEGRHLREKHQLLKQQFKDQYFLQRHQLLKRHEKELEQLNRYSQRVQEELRARQAQERGRLPKLQRSDAKTRLTMYKKSLRLQPGGSSDHDRDKIKQFTIQEDKRQKSERQAQQHKHESQMRDLQLQCEANIRELQQMQNEKCHLLVEHESTKLKDLDEHHSQDLREWKESLRLRKQELEEDFAKRRKEQEVFFAMSSKSDSVNITGLPRVTSFYPVAVNHSVHE</sequence>
<keyword evidence="3" id="KW-0597">Phosphoprotein</keyword>
<evidence type="ECO:0000256" key="9">
    <source>
        <dbReference type="ARBA" id="ARBA00048679"/>
    </source>
</evidence>
<keyword evidence="2" id="KW-0723">Serine/threonine-protein kinase</keyword>
<evidence type="ECO:0000313" key="14">
    <source>
        <dbReference type="Ensembl" id="ENSEBUP00000002516.1"/>
    </source>
</evidence>
<dbReference type="InterPro" id="IPR000719">
    <property type="entry name" value="Prot_kinase_dom"/>
</dbReference>
<evidence type="ECO:0000259" key="13">
    <source>
        <dbReference type="PROSITE" id="PS50011"/>
    </source>
</evidence>
<accession>A0A8C4N7Y9</accession>
<feature type="binding site" evidence="10">
    <location>
        <position position="62"/>
    </location>
    <ligand>
        <name>ATP</name>
        <dbReference type="ChEBI" id="CHEBI:30616"/>
    </ligand>
</feature>
<reference evidence="14" key="1">
    <citation type="submission" date="2025-08" db="UniProtKB">
        <authorList>
            <consortium name="Ensembl"/>
        </authorList>
    </citation>
    <scope>IDENTIFICATION</scope>
</reference>
<protein>
    <submittedName>
        <fullName evidence="14">STE20 like kinase</fullName>
    </submittedName>
</protein>
<dbReference type="PROSITE" id="PS00108">
    <property type="entry name" value="PROTEIN_KINASE_ST"/>
    <property type="match status" value="1"/>
</dbReference>
<dbReference type="PROSITE" id="PS00107">
    <property type="entry name" value="PROTEIN_KINASE_ATP"/>
    <property type="match status" value="1"/>
</dbReference>
<evidence type="ECO:0000256" key="11">
    <source>
        <dbReference type="SAM" id="Coils"/>
    </source>
</evidence>
<evidence type="ECO:0000256" key="6">
    <source>
        <dbReference type="ARBA" id="ARBA00022777"/>
    </source>
</evidence>
<feature type="coiled-coil region" evidence="11">
    <location>
        <begin position="641"/>
        <end position="709"/>
    </location>
</feature>
<comment type="catalytic activity">
    <reaction evidence="8">
        <text>L-threonyl-[protein] + ATP = O-phospho-L-threonyl-[protein] + ADP + H(+)</text>
        <dbReference type="Rhea" id="RHEA:46608"/>
        <dbReference type="Rhea" id="RHEA-COMP:11060"/>
        <dbReference type="Rhea" id="RHEA-COMP:11605"/>
        <dbReference type="ChEBI" id="CHEBI:15378"/>
        <dbReference type="ChEBI" id="CHEBI:30013"/>
        <dbReference type="ChEBI" id="CHEBI:30616"/>
        <dbReference type="ChEBI" id="CHEBI:61977"/>
        <dbReference type="ChEBI" id="CHEBI:456216"/>
        <dbReference type="EC" id="2.7.11.1"/>
    </reaction>
</comment>
<dbReference type="PANTHER" id="PTHR46538:SF3">
    <property type="entry name" value="PROTEIN KINASE DOMAIN-CONTAINING PROTEIN"/>
    <property type="match status" value="1"/>
</dbReference>
<dbReference type="GO" id="GO:0005524">
    <property type="term" value="F:ATP binding"/>
    <property type="evidence" value="ECO:0007669"/>
    <property type="project" value="UniProtKB-UniRule"/>
</dbReference>
<keyword evidence="4" id="KW-0808">Transferase</keyword>
<feature type="domain" description="Protein kinase" evidence="13">
    <location>
        <begin position="33"/>
        <end position="299"/>
    </location>
</feature>
<comment type="catalytic activity">
    <reaction evidence="9">
        <text>L-seryl-[protein] + ATP = O-phospho-L-seryl-[protein] + ADP + H(+)</text>
        <dbReference type="Rhea" id="RHEA:17989"/>
        <dbReference type="Rhea" id="RHEA-COMP:9863"/>
        <dbReference type="Rhea" id="RHEA-COMP:11604"/>
        <dbReference type="ChEBI" id="CHEBI:15378"/>
        <dbReference type="ChEBI" id="CHEBI:29999"/>
        <dbReference type="ChEBI" id="CHEBI:30616"/>
        <dbReference type="ChEBI" id="CHEBI:83421"/>
        <dbReference type="ChEBI" id="CHEBI:456216"/>
        <dbReference type="EC" id="2.7.11.1"/>
    </reaction>
</comment>
<keyword evidence="11" id="KW-0175">Coiled coil</keyword>
<dbReference type="InterPro" id="IPR008271">
    <property type="entry name" value="Ser/Thr_kinase_AS"/>
</dbReference>
<keyword evidence="15" id="KW-1185">Reference proteome</keyword>
<evidence type="ECO:0000256" key="12">
    <source>
        <dbReference type="SAM" id="MobiDB-lite"/>
    </source>
</evidence>
<organism evidence="14 15">
    <name type="scientific">Eptatretus burgeri</name>
    <name type="common">Inshore hagfish</name>
    <dbReference type="NCBI Taxonomy" id="7764"/>
    <lineage>
        <taxon>Eukaryota</taxon>
        <taxon>Metazoa</taxon>
        <taxon>Chordata</taxon>
        <taxon>Craniata</taxon>
        <taxon>Vertebrata</taxon>
        <taxon>Cyclostomata</taxon>
        <taxon>Myxini</taxon>
        <taxon>Myxiniformes</taxon>
        <taxon>Myxinidae</taxon>
        <taxon>Eptatretinae</taxon>
        <taxon>Eptatretus</taxon>
    </lineage>
</organism>
<keyword evidence="5 10" id="KW-0547">Nucleotide-binding</keyword>
<comment type="similarity">
    <text evidence="1">Belongs to the protein kinase superfamily. STE Ser/Thr protein kinase family. STE20 subfamily.</text>
</comment>
<dbReference type="PANTHER" id="PTHR46538">
    <property type="entry name" value="PROTEIN KINASE DOMAIN-CONTAINING PROTEIN"/>
    <property type="match status" value="1"/>
</dbReference>
<proteinExistence type="inferred from homology"/>
<dbReference type="InterPro" id="IPR017441">
    <property type="entry name" value="Protein_kinase_ATP_BS"/>
</dbReference>
<dbReference type="GeneTree" id="ENSGT00940000156184"/>
<dbReference type="Proteomes" id="UP000694388">
    <property type="component" value="Unplaced"/>
</dbReference>
<evidence type="ECO:0000256" key="10">
    <source>
        <dbReference type="PROSITE-ProRule" id="PRU10141"/>
    </source>
</evidence>
<evidence type="ECO:0000256" key="5">
    <source>
        <dbReference type="ARBA" id="ARBA00022741"/>
    </source>
</evidence>
<evidence type="ECO:0000256" key="7">
    <source>
        <dbReference type="ARBA" id="ARBA00022840"/>
    </source>
</evidence>
<feature type="region of interest" description="Disordered" evidence="12">
    <location>
        <begin position="619"/>
        <end position="641"/>
    </location>
</feature>
<evidence type="ECO:0000256" key="4">
    <source>
        <dbReference type="ARBA" id="ARBA00022679"/>
    </source>
</evidence>
<evidence type="ECO:0000313" key="15">
    <source>
        <dbReference type="Proteomes" id="UP000694388"/>
    </source>
</evidence>
<feature type="compositionally biased region" description="Basic and acidic residues" evidence="12">
    <location>
        <begin position="573"/>
        <end position="591"/>
    </location>
</feature>
<dbReference type="Pfam" id="PF00069">
    <property type="entry name" value="Pkinase"/>
    <property type="match status" value="1"/>
</dbReference>
<evidence type="ECO:0000256" key="8">
    <source>
        <dbReference type="ARBA" id="ARBA00047899"/>
    </source>
</evidence>
<dbReference type="InterPro" id="IPR051585">
    <property type="entry name" value="STE20_Ser/Thr_Kinases"/>
</dbReference>
<dbReference type="Gene3D" id="1.10.510.10">
    <property type="entry name" value="Transferase(Phosphotransferase) domain 1"/>
    <property type="match status" value="1"/>
</dbReference>
<dbReference type="FunFam" id="3.30.200.20:FF:000120">
    <property type="entry name" value="STE20-like serine/threonine-protein kinase"/>
    <property type="match status" value="1"/>
</dbReference>
<keyword evidence="7 10" id="KW-0067">ATP-binding</keyword>
<dbReference type="Gene3D" id="3.30.200.20">
    <property type="entry name" value="Phosphorylase Kinase, domain 1"/>
    <property type="match status" value="1"/>
</dbReference>
<dbReference type="InterPro" id="IPR011009">
    <property type="entry name" value="Kinase-like_dom_sf"/>
</dbReference>
<dbReference type="Ensembl" id="ENSEBUT00000002871.1">
    <property type="protein sequence ID" value="ENSEBUP00000002516.1"/>
    <property type="gene ID" value="ENSEBUG00000001838.1"/>
</dbReference>